<dbReference type="PROSITE" id="PS01095">
    <property type="entry name" value="GH18_1"/>
    <property type="match status" value="1"/>
</dbReference>
<dbReference type="InterPro" id="IPR017853">
    <property type="entry name" value="GH"/>
</dbReference>
<dbReference type="GO" id="GO:0006032">
    <property type="term" value="P:chitin catabolic process"/>
    <property type="evidence" value="ECO:0007669"/>
    <property type="project" value="TreeGrafter"/>
</dbReference>
<dbReference type="VEuPathDB" id="VectorBase:RSAN_046199"/>
<feature type="domain" description="GH18" evidence="5">
    <location>
        <begin position="1"/>
        <end position="235"/>
    </location>
</feature>
<dbReference type="InterPro" id="IPR001579">
    <property type="entry name" value="Glyco_hydro_18_chit_AS"/>
</dbReference>
<dbReference type="EMBL" id="JABSTV010001249">
    <property type="protein sequence ID" value="KAH7961841.1"/>
    <property type="molecule type" value="Genomic_DNA"/>
</dbReference>
<evidence type="ECO:0000256" key="4">
    <source>
        <dbReference type="RuleBase" id="RU004453"/>
    </source>
</evidence>
<dbReference type="VEuPathDB" id="VectorBase:RSAN_048635"/>
<evidence type="ECO:0000256" key="1">
    <source>
        <dbReference type="ARBA" id="ARBA00022801"/>
    </source>
</evidence>
<dbReference type="InterPro" id="IPR001223">
    <property type="entry name" value="Glyco_hydro18_cat"/>
</dbReference>
<evidence type="ECO:0000256" key="3">
    <source>
        <dbReference type="RuleBase" id="RU000489"/>
    </source>
</evidence>
<evidence type="ECO:0000259" key="5">
    <source>
        <dbReference type="PROSITE" id="PS51910"/>
    </source>
</evidence>
<dbReference type="InterPro" id="IPR011583">
    <property type="entry name" value="Chitinase_II/V-like_cat"/>
</dbReference>
<proteinExistence type="inferred from homology"/>
<comment type="caution">
    <text evidence="6">The sequence shown here is derived from an EMBL/GenBank/DDBJ whole genome shotgun (WGS) entry which is preliminary data.</text>
</comment>
<reference evidence="6" key="2">
    <citation type="submission" date="2021-09" db="EMBL/GenBank/DDBJ databases">
        <authorList>
            <person name="Jia N."/>
            <person name="Wang J."/>
            <person name="Shi W."/>
            <person name="Du L."/>
            <person name="Sun Y."/>
            <person name="Zhan W."/>
            <person name="Jiang J."/>
            <person name="Wang Q."/>
            <person name="Zhang B."/>
            <person name="Ji P."/>
            <person name="Sakyi L.B."/>
            <person name="Cui X."/>
            <person name="Yuan T."/>
            <person name="Jiang B."/>
            <person name="Yang W."/>
            <person name="Lam T.T.-Y."/>
            <person name="Chang Q."/>
            <person name="Ding S."/>
            <person name="Wang X."/>
            <person name="Zhu J."/>
            <person name="Ruan X."/>
            <person name="Zhao L."/>
            <person name="Wei J."/>
            <person name="Que T."/>
            <person name="Du C."/>
            <person name="Cheng J."/>
            <person name="Dai P."/>
            <person name="Han X."/>
            <person name="Huang E."/>
            <person name="Gao Y."/>
            <person name="Liu J."/>
            <person name="Shao H."/>
            <person name="Ye R."/>
            <person name="Li L."/>
            <person name="Wei W."/>
            <person name="Wang X."/>
            <person name="Wang C."/>
            <person name="Huo Q."/>
            <person name="Li W."/>
            <person name="Guo W."/>
            <person name="Chen H."/>
            <person name="Chen S."/>
            <person name="Zhou L."/>
            <person name="Zhou L."/>
            <person name="Ni X."/>
            <person name="Tian J."/>
            <person name="Zhou Y."/>
            <person name="Sheng Y."/>
            <person name="Liu T."/>
            <person name="Pan Y."/>
            <person name="Xia L."/>
            <person name="Li J."/>
            <person name="Zhao F."/>
            <person name="Cao W."/>
        </authorList>
    </citation>
    <scope>NUCLEOTIDE SEQUENCE</scope>
    <source>
        <strain evidence="6">Rsan-2018</strain>
        <tissue evidence="6">Larvae</tissue>
    </source>
</reference>
<dbReference type="AlphaFoldDB" id="A0A9D4Q2A9"/>
<dbReference type="Proteomes" id="UP000821837">
    <property type="component" value="Chromosome 3"/>
</dbReference>
<dbReference type="GO" id="GO:0008061">
    <property type="term" value="F:chitin binding"/>
    <property type="evidence" value="ECO:0007669"/>
    <property type="project" value="InterPro"/>
</dbReference>
<dbReference type="PROSITE" id="PS51910">
    <property type="entry name" value="GH18_2"/>
    <property type="match status" value="1"/>
</dbReference>
<keyword evidence="2 3" id="KW-0326">Glycosidase</keyword>
<dbReference type="Gene3D" id="3.20.20.80">
    <property type="entry name" value="Glycosidases"/>
    <property type="match status" value="1"/>
</dbReference>
<organism evidence="6 7">
    <name type="scientific">Rhipicephalus sanguineus</name>
    <name type="common">Brown dog tick</name>
    <name type="synonym">Ixodes sanguineus</name>
    <dbReference type="NCBI Taxonomy" id="34632"/>
    <lineage>
        <taxon>Eukaryota</taxon>
        <taxon>Metazoa</taxon>
        <taxon>Ecdysozoa</taxon>
        <taxon>Arthropoda</taxon>
        <taxon>Chelicerata</taxon>
        <taxon>Arachnida</taxon>
        <taxon>Acari</taxon>
        <taxon>Parasitiformes</taxon>
        <taxon>Ixodida</taxon>
        <taxon>Ixodoidea</taxon>
        <taxon>Ixodidae</taxon>
        <taxon>Rhipicephalinae</taxon>
        <taxon>Rhipicephalus</taxon>
        <taxon>Rhipicephalus</taxon>
    </lineage>
</organism>
<dbReference type="InterPro" id="IPR050314">
    <property type="entry name" value="Glycosyl_Hydrlase_18"/>
</dbReference>
<protein>
    <recommendedName>
        <fullName evidence="5">GH18 domain-containing protein</fullName>
    </recommendedName>
</protein>
<keyword evidence="1 3" id="KW-0378">Hydrolase</keyword>
<reference evidence="6" key="1">
    <citation type="journal article" date="2020" name="Cell">
        <title>Large-Scale Comparative Analyses of Tick Genomes Elucidate Their Genetic Diversity and Vector Capacities.</title>
        <authorList>
            <consortium name="Tick Genome and Microbiome Consortium (TIGMIC)"/>
            <person name="Jia N."/>
            <person name="Wang J."/>
            <person name="Shi W."/>
            <person name="Du L."/>
            <person name="Sun Y."/>
            <person name="Zhan W."/>
            <person name="Jiang J.F."/>
            <person name="Wang Q."/>
            <person name="Zhang B."/>
            <person name="Ji P."/>
            <person name="Bell-Sakyi L."/>
            <person name="Cui X.M."/>
            <person name="Yuan T.T."/>
            <person name="Jiang B.G."/>
            <person name="Yang W.F."/>
            <person name="Lam T.T."/>
            <person name="Chang Q.C."/>
            <person name="Ding S.J."/>
            <person name="Wang X.J."/>
            <person name="Zhu J.G."/>
            <person name="Ruan X.D."/>
            <person name="Zhao L."/>
            <person name="Wei J.T."/>
            <person name="Ye R.Z."/>
            <person name="Que T.C."/>
            <person name="Du C.H."/>
            <person name="Zhou Y.H."/>
            <person name="Cheng J.X."/>
            <person name="Dai P.F."/>
            <person name="Guo W.B."/>
            <person name="Han X.H."/>
            <person name="Huang E.J."/>
            <person name="Li L.F."/>
            <person name="Wei W."/>
            <person name="Gao Y.C."/>
            <person name="Liu J.Z."/>
            <person name="Shao H.Z."/>
            <person name="Wang X."/>
            <person name="Wang C.C."/>
            <person name="Yang T.C."/>
            <person name="Huo Q.B."/>
            <person name="Li W."/>
            <person name="Chen H.Y."/>
            <person name="Chen S.E."/>
            <person name="Zhou L.G."/>
            <person name="Ni X.B."/>
            <person name="Tian J.H."/>
            <person name="Sheng Y."/>
            <person name="Liu T."/>
            <person name="Pan Y.S."/>
            <person name="Xia L.Y."/>
            <person name="Li J."/>
            <person name="Zhao F."/>
            <person name="Cao W.C."/>
        </authorList>
    </citation>
    <scope>NUCLEOTIDE SEQUENCE</scope>
    <source>
        <strain evidence="6">Rsan-2018</strain>
    </source>
</reference>
<evidence type="ECO:0000313" key="7">
    <source>
        <dbReference type="Proteomes" id="UP000821837"/>
    </source>
</evidence>
<gene>
    <name evidence="6" type="ORF">HPB52_012617</name>
</gene>
<accession>A0A9D4Q2A9</accession>
<dbReference type="SMART" id="SM00636">
    <property type="entry name" value="Glyco_18"/>
    <property type="match status" value="1"/>
</dbReference>
<dbReference type="Pfam" id="PF00704">
    <property type="entry name" value="Glyco_hydro_18"/>
    <property type="match status" value="1"/>
</dbReference>
<dbReference type="GO" id="GO:0004568">
    <property type="term" value="F:chitinase activity"/>
    <property type="evidence" value="ECO:0007669"/>
    <property type="project" value="TreeGrafter"/>
</dbReference>
<evidence type="ECO:0000256" key="2">
    <source>
        <dbReference type="ARBA" id="ARBA00023295"/>
    </source>
</evidence>
<name>A0A9D4Q2A9_RHISA</name>
<evidence type="ECO:0000313" key="6">
    <source>
        <dbReference type="EMBL" id="KAH7961841.1"/>
    </source>
</evidence>
<dbReference type="PANTHER" id="PTHR11177">
    <property type="entry name" value="CHITINASE"/>
    <property type="match status" value="1"/>
</dbReference>
<comment type="similarity">
    <text evidence="4">Belongs to the glycosyl hydrolase 18 family.</text>
</comment>
<dbReference type="GO" id="GO:0005975">
    <property type="term" value="P:carbohydrate metabolic process"/>
    <property type="evidence" value="ECO:0007669"/>
    <property type="project" value="InterPro"/>
</dbReference>
<dbReference type="SUPFAM" id="SSF51445">
    <property type="entry name" value="(Trans)glycosidases"/>
    <property type="match status" value="1"/>
</dbReference>
<keyword evidence="7" id="KW-1185">Reference proteome</keyword>
<sequence>MVDVSLCSHIIMGFATVGRDYSVDLNPIGGYEALASFAELRKRRPSLKLMITVGGGAGDSNFKEMASTESNRQRFINSTAWALRRADLDGIDLDWEYPEVADAANFVSLLQEASAELKRDPQRPLLSAAVPAPVTLVVGRYRIPAIAKSVDFVNLMTYDLHTYQWYTPFVDHNSPLFPRAGELPVLNKLNLATWILSNGYGGTMTFSLDSDDWQGKCGNGTFPLHKAIAHQGNDGNSQHLQFNR</sequence>
<dbReference type="PANTHER" id="PTHR11177:SF390">
    <property type="entry name" value="CHITINASE 11"/>
    <property type="match status" value="1"/>
</dbReference>
<dbReference type="GO" id="GO:0005576">
    <property type="term" value="C:extracellular region"/>
    <property type="evidence" value="ECO:0007669"/>
    <property type="project" value="TreeGrafter"/>
</dbReference>